<dbReference type="AlphaFoldDB" id="A0A699V512"/>
<organism evidence="1">
    <name type="scientific">Tanacetum cinerariifolium</name>
    <name type="common">Dalmatian daisy</name>
    <name type="synonym">Chrysanthemum cinerariifolium</name>
    <dbReference type="NCBI Taxonomy" id="118510"/>
    <lineage>
        <taxon>Eukaryota</taxon>
        <taxon>Viridiplantae</taxon>
        <taxon>Streptophyta</taxon>
        <taxon>Embryophyta</taxon>
        <taxon>Tracheophyta</taxon>
        <taxon>Spermatophyta</taxon>
        <taxon>Magnoliopsida</taxon>
        <taxon>eudicotyledons</taxon>
        <taxon>Gunneridae</taxon>
        <taxon>Pentapetalae</taxon>
        <taxon>asterids</taxon>
        <taxon>campanulids</taxon>
        <taxon>Asterales</taxon>
        <taxon>Asteraceae</taxon>
        <taxon>Asteroideae</taxon>
        <taxon>Anthemideae</taxon>
        <taxon>Anthemidinae</taxon>
        <taxon>Tanacetum</taxon>
    </lineage>
</organism>
<feature type="non-terminal residue" evidence="1">
    <location>
        <position position="150"/>
    </location>
</feature>
<gene>
    <name evidence="1" type="ORF">Tci_902314</name>
</gene>
<protein>
    <submittedName>
        <fullName evidence="1">Nucleotide-binding alpha-beta plait domain-containing protein</fullName>
    </submittedName>
</protein>
<name>A0A699V512_TANCI</name>
<sequence>DSFIPFKRDKNGKRFGFVRFINVFNKERLVDNLCTVWIGRYKMQANIAHFQRSQGKSSSNVKHNGGYAGKSKSVPTPNVNTEVFVNSVGNKSYLGAVNGGKLYGVKNMHPCHDLVLGDECLVNKDLNLAFLGRVKEFTSLANIKVAFGSE</sequence>
<accession>A0A699V512</accession>
<dbReference type="EMBL" id="BKCJ011403071">
    <property type="protein sequence ID" value="GFD30345.1"/>
    <property type="molecule type" value="Genomic_DNA"/>
</dbReference>
<evidence type="ECO:0000313" key="1">
    <source>
        <dbReference type="EMBL" id="GFD30345.1"/>
    </source>
</evidence>
<reference evidence="1" key="1">
    <citation type="journal article" date="2019" name="Sci. Rep.">
        <title>Draft genome of Tanacetum cinerariifolium, the natural source of mosquito coil.</title>
        <authorList>
            <person name="Yamashiro T."/>
            <person name="Shiraishi A."/>
            <person name="Satake H."/>
            <person name="Nakayama K."/>
        </authorList>
    </citation>
    <scope>NUCLEOTIDE SEQUENCE</scope>
</reference>
<comment type="caution">
    <text evidence="1">The sequence shown here is derived from an EMBL/GenBank/DDBJ whole genome shotgun (WGS) entry which is preliminary data.</text>
</comment>
<proteinExistence type="predicted"/>
<feature type="non-terminal residue" evidence="1">
    <location>
        <position position="1"/>
    </location>
</feature>